<proteinExistence type="predicted"/>
<keyword evidence="2" id="KW-1185">Reference proteome</keyword>
<comment type="caution">
    <text evidence="1">The sequence shown here is derived from an EMBL/GenBank/DDBJ whole genome shotgun (WGS) entry which is preliminary data.</text>
</comment>
<protein>
    <submittedName>
        <fullName evidence="1">Uncharacterized protein</fullName>
    </submittedName>
</protein>
<dbReference type="EMBL" id="LNZH02000216">
    <property type="protein sequence ID" value="OCB84345.1"/>
    <property type="molecule type" value="Genomic_DNA"/>
</dbReference>
<sequence length="272" mass="30412">MVVRRPSYPGDTLVLVLEAKSCLRDTVSVRPELPRLIVTFFGLLLPLLAWPSHPDLASSIRTQNSGGFATLVGVREWFHLPSARLSKCTIKRCFVREQREDSHARVSGLMASGEARDEKLGLKREEAENPRYFRNQLIPPTDLAARDGACGVLIRLELNAIHNHLYDYSTRALLGYAKQMPLIEYRDGVNQHGSSCPSSANFLVPKMNLILIDLMHGLSVPWRLVLQEWLGTILIDFVTGPGPRESLLSQSSFHYEPPIGSRIQGFASSPQE</sequence>
<gene>
    <name evidence="1" type="ORF">A7U60_g9025</name>
</gene>
<dbReference type="AlphaFoldDB" id="A0A9Q5MY03"/>
<accession>A0A9Q5MY03</accession>
<organism evidence="1 2">
    <name type="scientific">Sanghuangporus baumii</name>
    <name type="common">Phellinus baumii</name>
    <dbReference type="NCBI Taxonomy" id="108892"/>
    <lineage>
        <taxon>Eukaryota</taxon>
        <taxon>Fungi</taxon>
        <taxon>Dikarya</taxon>
        <taxon>Basidiomycota</taxon>
        <taxon>Agaricomycotina</taxon>
        <taxon>Agaricomycetes</taxon>
        <taxon>Hymenochaetales</taxon>
        <taxon>Hymenochaetaceae</taxon>
        <taxon>Sanghuangporus</taxon>
    </lineage>
</organism>
<evidence type="ECO:0000313" key="2">
    <source>
        <dbReference type="Proteomes" id="UP000757232"/>
    </source>
</evidence>
<dbReference type="Proteomes" id="UP000757232">
    <property type="component" value="Unassembled WGS sequence"/>
</dbReference>
<reference evidence="1" key="1">
    <citation type="submission" date="2016-06" db="EMBL/GenBank/DDBJ databases">
        <title>Draft Genome sequence of the fungus Inonotus baumii.</title>
        <authorList>
            <person name="Zhu H."/>
            <person name="Lin W."/>
        </authorList>
    </citation>
    <scope>NUCLEOTIDE SEQUENCE</scope>
    <source>
        <strain evidence="1">821</strain>
    </source>
</reference>
<evidence type="ECO:0000313" key="1">
    <source>
        <dbReference type="EMBL" id="OCB84345.1"/>
    </source>
</evidence>
<name>A0A9Q5MY03_SANBA</name>